<evidence type="ECO:0000313" key="2">
    <source>
        <dbReference type="RefSeq" id="XP_014665033.1"/>
    </source>
</evidence>
<dbReference type="RefSeq" id="XP_014665033.1">
    <property type="nucleotide sequence ID" value="XM_014809547.1"/>
</dbReference>
<protein>
    <submittedName>
        <fullName evidence="2">Uncharacterized protein LOC106807254</fullName>
    </submittedName>
</protein>
<name>A0ABM1DYL2_PRICU</name>
<dbReference type="Proteomes" id="UP000695022">
    <property type="component" value="Unplaced"/>
</dbReference>
<evidence type="ECO:0000313" key="1">
    <source>
        <dbReference type="Proteomes" id="UP000695022"/>
    </source>
</evidence>
<keyword evidence="1" id="KW-1185">Reference proteome</keyword>
<proteinExistence type="predicted"/>
<dbReference type="GeneID" id="106807254"/>
<sequence>MDREECKGLVNTQQASLYFEPEAKACQLTLTPTGKRVSHTRICSCANPTGTLSRGDVAGWPGVRNTLLHRETEEIEESLLSIYVRGILPNTSFDLHGVDTTQTYICSATGSPQTKGTSLIFHCLVSKLSANTLALVVEIRINLMETRLAILKPLTSTSGLLCLFDHGCRLDSNGQLFMCSHQEEPTSTGATASIECSTMPADKDSAGNIGNKLRRFPLVAIEPWYIAPEGASLGCNLSIRLKQLAQNTGRRHTFRNLAENYRRSLIPPVQTFVNCQI</sequence>
<organism evidence="1 2">
    <name type="scientific">Priapulus caudatus</name>
    <name type="common">Priapulid worm</name>
    <dbReference type="NCBI Taxonomy" id="37621"/>
    <lineage>
        <taxon>Eukaryota</taxon>
        <taxon>Metazoa</taxon>
        <taxon>Ecdysozoa</taxon>
        <taxon>Scalidophora</taxon>
        <taxon>Priapulida</taxon>
        <taxon>Priapulimorpha</taxon>
        <taxon>Priapulimorphida</taxon>
        <taxon>Priapulidae</taxon>
        <taxon>Priapulus</taxon>
    </lineage>
</organism>
<gene>
    <name evidence="2" type="primary">LOC106807254</name>
</gene>
<reference evidence="2" key="1">
    <citation type="submission" date="2025-08" db="UniProtKB">
        <authorList>
            <consortium name="RefSeq"/>
        </authorList>
    </citation>
    <scope>IDENTIFICATION</scope>
</reference>
<accession>A0ABM1DYL2</accession>